<dbReference type="KEGG" id="alq:C7Y71_008125"/>
<reference evidence="1 2" key="1">
    <citation type="submission" date="2018-11" db="EMBL/GenBank/DDBJ databases">
        <authorList>
            <person name="Na S.W."/>
            <person name="Baik M."/>
        </authorList>
    </citation>
    <scope>NUCLEOTIDE SEQUENCE [LARGE SCALE GENOMIC DNA]</scope>
    <source>
        <strain evidence="1 2">E39</strain>
    </source>
</reference>
<sequence>MNFLKRAYIWLKRMPYRRGYGIHSPWAFNIVRGVIYEKGNYLAYQSLHEQRNTSRGERKDKLMLRLANELQPKRGFYEGNDITLEYLKAGCKTCEYLSSPLTGITNESLDILYADTSDFENMAPYIVEKLSARALLIVRNIRKDDACLKTWRELISHPRIRVTFDLYEIGLAYTEERLNKQDYIINF</sequence>
<accession>A0A5P8E7S1</accession>
<gene>
    <name evidence="1" type="ORF">C7Y71_008125</name>
</gene>
<keyword evidence="2" id="KW-1185">Reference proteome</keyword>
<name>A0A5P8E7S1_9BACT</name>
<evidence type="ECO:0000313" key="2">
    <source>
        <dbReference type="Proteomes" id="UP000249375"/>
    </source>
</evidence>
<dbReference type="AlphaFoldDB" id="A0A5P8E7S1"/>
<dbReference type="EMBL" id="CP033459">
    <property type="protein sequence ID" value="QFQ12988.1"/>
    <property type="molecule type" value="Genomic_DNA"/>
</dbReference>
<proteinExistence type="predicted"/>
<evidence type="ECO:0000313" key="1">
    <source>
        <dbReference type="EMBL" id="QFQ12988.1"/>
    </source>
</evidence>
<dbReference type="Proteomes" id="UP000249375">
    <property type="component" value="Chromosome"/>
</dbReference>
<protein>
    <submittedName>
        <fullName evidence="1">Uncharacterized protein</fullName>
    </submittedName>
</protein>
<organism evidence="1 2">
    <name type="scientific">Pseudoprevotella muciniphila</name>
    <dbReference type="NCBI Taxonomy" id="2133944"/>
    <lineage>
        <taxon>Bacteria</taxon>
        <taxon>Pseudomonadati</taxon>
        <taxon>Bacteroidota</taxon>
        <taxon>Bacteroidia</taxon>
        <taxon>Bacteroidales</taxon>
        <taxon>Prevotellaceae</taxon>
        <taxon>Pseudoprevotella</taxon>
    </lineage>
</organism>